<reference evidence="2" key="2">
    <citation type="submission" date="2022-06" db="UniProtKB">
        <authorList>
            <consortium name="EnsemblMetazoa"/>
        </authorList>
    </citation>
    <scope>IDENTIFICATION</scope>
    <source>
        <strain evidence="2">PS312</strain>
    </source>
</reference>
<feature type="compositionally biased region" description="Basic and acidic residues" evidence="1">
    <location>
        <begin position="24"/>
        <end position="39"/>
    </location>
</feature>
<gene>
    <name evidence="2" type="primary">WBGene00281730</name>
</gene>
<evidence type="ECO:0000256" key="1">
    <source>
        <dbReference type="SAM" id="MobiDB-lite"/>
    </source>
</evidence>
<feature type="region of interest" description="Disordered" evidence="1">
    <location>
        <begin position="1"/>
        <end position="321"/>
    </location>
</feature>
<sequence length="335" mass="36513">MSAYCSSGDHHPAKGILDDDGAVEEEKEKSEDERERGETTNENTATRNNDGIEHGDEEESAPFQSIGPKRRRMNLEDSPSWEISPIIHRPPITSTSSFDDSLERSFLEEPVADDSNVIDEPVEEKEIIDDTDEVQEEMSSDQASPEADATEASTGDTEKDKEEREEEDGASDKEEKSKQASLLAPLTPPSPASPISEHERAFVAEPADRKIAKAKRRLPAARNDPNELLGARVPPSSDRHSFSEEEDDVPPAKKARLSTSDHPNGLIDEGVPATIASSDAASSTPLDDPSYADIHMVTVDGETDQSKSDAASSPPVDMTFNDVHMQTILEGDHSK</sequence>
<dbReference type="Proteomes" id="UP000005239">
    <property type="component" value="Unassembled WGS sequence"/>
</dbReference>
<feature type="compositionally biased region" description="Basic and acidic residues" evidence="1">
    <location>
        <begin position="196"/>
        <end position="211"/>
    </location>
</feature>
<name>A0A2A6BUC4_PRIPA</name>
<protein>
    <submittedName>
        <fullName evidence="2">Uncharacterized protein</fullName>
    </submittedName>
</protein>
<dbReference type="AlphaFoldDB" id="A0A2A6BUC4"/>
<feature type="compositionally biased region" description="Low complexity" evidence="1">
    <location>
        <begin position="40"/>
        <end position="49"/>
    </location>
</feature>
<evidence type="ECO:0000313" key="2">
    <source>
        <dbReference type="EnsemblMetazoa" id="PPA43361.1"/>
    </source>
</evidence>
<proteinExistence type="predicted"/>
<dbReference type="EnsemblMetazoa" id="PPA43361.1">
    <property type="protein sequence ID" value="PPA43361.1"/>
    <property type="gene ID" value="WBGene00281730"/>
</dbReference>
<accession>A0A8R1Z850</accession>
<feature type="compositionally biased region" description="Low complexity" evidence="1">
    <location>
        <begin position="273"/>
        <end position="284"/>
    </location>
</feature>
<keyword evidence="3" id="KW-1185">Reference proteome</keyword>
<reference evidence="3" key="1">
    <citation type="journal article" date="2008" name="Nat. Genet.">
        <title>The Pristionchus pacificus genome provides a unique perspective on nematode lifestyle and parasitism.</title>
        <authorList>
            <person name="Dieterich C."/>
            <person name="Clifton S.W."/>
            <person name="Schuster L.N."/>
            <person name="Chinwalla A."/>
            <person name="Delehaunty K."/>
            <person name="Dinkelacker I."/>
            <person name="Fulton L."/>
            <person name="Fulton R."/>
            <person name="Godfrey J."/>
            <person name="Minx P."/>
            <person name="Mitreva M."/>
            <person name="Roeseler W."/>
            <person name="Tian H."/>
            <person name="Witte H."/>
            <person name="Yang S.P."/>
            <person name="Wilson R.K."/>
            <person name="Sommer R.J."/>
        </authorList>
    </citation>
    <scope>NUCLEOTIDE SEQUENCE [LARGE SCALE GENOMIC DNA]</scope>
    <source>
        <strain evidence="3">PS312</strain>
    </source>
</reference>
<organism evidence="2 3">
    <name type="scientific">Pristionchus pacificus</name>
    <name type="common">Parasitic nematode worm</name>
    <dbReference type="NCBI Taxonomy" id="54126"/>
    <lineage>
        <taxon>Eukaryota</taxon>
        <taxon>Metazoa</taxon>
        <taxon>Ecdysozoa</taxon>
        <taxon>Nematoda</taxon>
        <taxon>Chromadorea</taxon>
        <taxon>Rhabditida</taxon>
        <taxon>Rhabditina</taxon>
        <taxon>Diplogasteromorpha</taxon>
        <taxon>Diplogasteroidea</taxon>
        <taxon>Neodiplogasteridae</taxon>
        <taxon>Pristionchus</taxon>
    </lineage>
</organism>
<evidence type="ECO:0000313" key="3">
    <source>
        <dbReference type="Proteomes" id="UP000005239"/>
    </source>
</evidence>
<feature type="compositionally biased region" description="Acidic residues" evidence="1">
    <location>
        <begin position="110"/>
        <end position="139"/>
    </location>
</feature>
<accession>A0A2A6BUC4</accession>